<dbReference type="AlphaFoldDB" id="A0A445MH23"/>
<sequence>QGQRPDSVPWAAGSELGGSLPNRRSCLRRDLHTSNNRGASATENLTHFKSTKILRIIWKDVLRVVLMKIRLQKTSGTK</sequence>
<accession>A0A445MH23</accession>
<gene>
    <name evidence="2" type="ORF">BHM03_00025091</name>
</gene>
<evidence type="ECO:0000313" key="2">
    <source>
        <dbReference type="EMBL" id="RZR73513.1"/>
    </source>
</evidence>
<protein>
    <submittedName>
        <fullName evidence="2">Uncharacterized protein</fullName>
    </submittedName>
</protein>
<evidence type="ECO:0000256" key="1">
    <source>
        <dbReference type="SAM" id="MobiDB-lite"/>
    </source>
</evidence>
<dbReference type="EMBL" id="KV875938">
    <property type="protein sequence ID" value="RZR73513.1"/>
    <property type="molecule type" value="Genomic_DNA"/>
</dbReference>
<name>A0A445MH23_ENSVE</name>
<feature type="region of interest" description="Disordered" evidence="1">
    <location>
        <begin position="1"/>
        <end position="24"/>
    </location>
</feature>
<reference evidence="2" key="1">
    <citation type="journal article" date="2018" name="Data Brief">
        <title>Genome sequence data from 17 accessions of Ensete ventricosum, a staple food crop for millions in Ethiopia.</title>
        <authorList>
            <person name="Yemataw Z."/>
            <person name="Muzemil S."/>
            <person name="Ambachew D."/>
            <person name="Tripathi L."/>
            <person name="Tesfaye K."/>
            <person name="Chala A."/>
            <person name="Farbos A."/>
            <person name="O'Neill P."/>
            <person name="Moore K."/>
            <person name="Grant M."/>
            <person name="Studholme D.J."/>
        </authorList>
    </citation>
    <scope>NUCLEOTIDE SEQUENCE [LARGE SCALE GENOMIC DNA]</scope>
    <source>
        <tissue evidence="2">Leaf</tissue>
    </source>
</reference>
<dbReference type="Proteomes" id="UP000290560">
    <property type="component" value="Unassembled WGS sequence"/>
</dbReference>
<proteinExistence type="predicted"/>
<feature type="non-terminal residue" evidence="2">
    <location>
        <position position="1"/>
    </location>
</feature>
<organism evidence="2">
    <name type="scientific">Ensete ventricosum</name>
    <name type="common">Abyssinian banana</name>
    <name type="synonym">Musa ensete</name>
    <dbReference type="NCBI Taxonomy" id="4639"/>
    <lineage>
        <taxon>Eukaryota</taxon>
        <taxon>Viridiplantae</taxon>
        <taxon>Streptophyta</taxon>
        <taxon>Embryophyta</taxon>
        <taxon>Tracheophyta</taxon>
        <taxon>Spermatophyta</taxon>
        <taxon>Magnoliopsida</taxon>
        <taxon>Liliopsida</taxon>
        <taxon>Zingiberales</taxon>
        <taxon>Musaceae</taxon>
        <taxon>Ensete</taxon>
    </lineage>
</organism>